<accession>A0AAV1GFJ4</accession>
<dbReference type="AlphaFoldDB" id="A0AAV1GFJ4"/>
<evidence type="ECO:0000313" key="2">
    <source>
        <dbReference type="Proteomes" id="UP001178508"/>
    </source>
</evidence>
<proteinExistence type="predicted"/>
<keyword evidence="2" id="KW-1185">Reference proteome</keyword>
<reference evidence="1" key="1">
    <citation type="submission" date="2023-08" db="EMBL/GenBank/DDBJ databases">
        <authorList>
            <person name="Alioto T."/>
            <person name="Alioto T."/>
            <person name="Gomez Garrido J."/>
        </authorList>
    </citation>
    <scope>NUCLEOTIDE SEQUENCE</scope>
</reference>
<protein>
    <submittedName>
        <fullName evidence="1">Uncharacterized protein</fullName>
    </submittedName>
</protein>
<name>A0AAV1GFJ4_XYRNO</name>
<dbReference type="EMBL" id="OY660876">
    <property type="protein sequence ID" value="CAJ1071288.1"/>
    <property type="molecule type" value="Genomic_DNA"/>
</dbReference>
<organism evidence="1 2">
    <name type="scientific">Xyrichtys novacula</name>
    <name type="common">Pearly razorfish</name>
    <name type="synonym">Hemipteronotus novacula</name>
    <dbReference type="NCBI Taxonomy" id="13765"/>
    <lineage>
        <taxon>Eukaryota</taxon>
        <taxon>Metazoa</taxon>
        <taxon>Chordata</taxon>
        <taxon>Craniata</taxon>
        <taxon>Vertebrata</taxon>
        <taxon>Euteleostomi</taxon>
        <taxon>Actinopterygii</taxon>
        <taxon>Neopterygii</taxon>
        <taxon>Teleostei</taxon>
        <taxon>Neoteleostei</taxon>
        <taxon>Acanthomorphata</taxon>
        <taxon>Eupercaria</taxon>
        <taxon>Labriformes</taxon>
        <taxon>Labridae</taxon>
        <taxon>Xyrichtys</taxon>
    </lineage>
</organism>
<gene>
    <name evidence="1" type="ORF">XNOV1_A012161</name>
</gene>
<sequence>MTTYSLQHILHITCIIDLKQRSVEEKETAPAFVDLFVCVAADEDAPTRARLLTSARVPHTGAHSRTCSLMHRTGTPDSARASACDRCLASPPLRWMFAQRTPATSGHCTDLCVGGTIQPVSSS</sequence>
<dbReference type="Proteomes" id="UP001178508">
    <property type="component" value="Chromosome 13"/>
</dbReference>
<evidence type="ECO:0000313" key="1">
    <source>
        <dbReference type="EMBL" id="CAJ1071288.1"/>
    </source>
</evidence>